<dbReference type="InterPro" id="IPR000073">
    <property type="entry name" value="AB_hydrolase_1"/>
</dbReference>
<protein>
    <submittedName>
        <fullName evidence="2">Pimeloyl-ACP methyl ester carboxylesterase</fullName>
    </submittedName>
</protein>
<dbReference type="Pfam" id="PF12697">
    <property type="entry name" value="Abhydrolase_6"/>
    <property type="match status" value="1"/>
</dbReference>
<dbReference type="RefSeq" id="WP_204731528.1">
    <property type="nucleotide sequence ID" value="NZ_JAVDWE010000001.1"/>
</dbReference>
<sequence>MQEPSLRYLTVNGPAANTGAPRRMVYWDWDVLSGDAGHVVVCVHGLSRQGRDFDTLARSLAERCRVIAVDVAGRGHSDWMADPMGYQIPHYATDLAALLMHLRAERPGVVIDWVGTSMGGLIGMALAAQPALAPRRLVLNDVGPVVQWEALMRISTYLGQNPSFDSEQAATEYLAAISTGFGPHTPEQWRALSLPLLREREGRWWLHYDPAIAMPVKALTGMADQAQARKVAHDGETMLWQLYDAITAPTLLLRGGDSDLLSAATAAEMGRRGPKARCVVFEGVGHAPTLVSDDQVAVVREFLLS</sequence>
<gene>
    <name evidence="2" type="ORF">J2X09_000239</name>
</gene>
<evidence type="ECO:0000259" key="1">
    <source>
        <dbReference type="Pfam" id="PF12697"/>
    </source>
</evidence>
<dbReference type="Gene3D" id="3.40.50.1820">
    <property type="entry name" value="alpha/beta hydrolase"/>
    <property type="match status" value="1"/>
</dbReference>
<reference evidence="2 3" key="1">
    <citation type="submission" date="2023-07" db="EMBL/GenBank/DDBJ databases">
        <title>Sorghum-associated microbial communities from plants grown in Nebraska, USA.</title>
        <authorList>
            <person name="Schachtman D."/>
        </authorList>
    </citation>
    <scope>NUCLEOTIDE SEQUENCE [LARGE SCALE GENOMIC DNA]</scope>
    <source>
        <strain evidence="2 3">BE240</strain>
    </source>
</reference>
<dbReference type="SUPFAM" id="SSF53474">
    <property type="entry name" value="alpha/beta-Hydrolases"/>
    <property type="match status" value="1"/>
</dbReference>
<dbReference type="PANTHER" id="PTHR43194">
    <property type="entry name" value="HYDROLASE ALPHA/BETA FOLD FAMILY"/>
    <property type="match status" value="1"/>
</dbReference>
<name>A0ABU1V4X8_9BURK</name>
<dbReference type="EMBL" id="JAVDWE010000001">
    <property type="protein sequence ID" value="MDR7092516.1"/>
    <property type="molecule type" value="Genomic_DNA"/>
</dbReference>
<keyword evidence="3" id="KW-1185">Reference proteome</keyword>
<comment type="caution">
    <text evidence="2">The sequence shown here is derived from an EMBL/GenBank/DDBJ whole genome shotgun (WGS) entry which is preliminary data.</text>
</comment>
<dbReference type="InterPro" id="IPR029058">
    <property type="entry name" value="AB_hydrolase_fold"/>
</dbReference>
<proteinExistence type="predicted"/>
<dbReference type="PANTHER" id="PTHR43194:SF2">
    <property type="entry name" value="PEROXISOMAL MEMBRANE PROTEIN LPX1"/>
    <property type="match status" value="1"/>
</dbReference>
<evidence type="ECO:0000313" key="3">
    <source>
        <dbReference type="Proteomes" id="UP001265550"/>
    </source>
</evidence>
<accession>A0ABU1V4X8</accession>
<dbReference type="InterPro" id="IPR050228">
    <property type="entry name" value="Carboxylesterase_BioH"/>
</dbReference>
<organism evidence="2 3">
    <name type="scientific">Hydrogenophaga laconesensis</name>
    <dbReference type="NCBI Taxonomy" id="1805971"/>
    <lineage>
        <taxon>Bacteria</taxon>
        <taxon>Pseudomonadati</taxon>
        <taxon>Pseudomonadota</taxon>
        <taxon>Betaproteobacteria</taxon>
        <taxon>Burkholderiales</taxon>
        <taxon>Comamonadaceae</taxon>
        <taxon>Hydrogenophaga</taxon>
    </lineage>
</organism>
<evidence type="ECO:0000313" key="2">
    <source>
        <dbReference type="EMBL" id="MDR7092516.1"/>
    </source>
</evidence>
<dbReference type="Proteomes" id="UP001265550">
    <property type="component" value="Unassembled WGS sequence"/>
</dbReference>
<feature type="domain" description="AB hydrolase-1" evidence="1">
    <location>
        <begin position="40"/>
        <end position="297"/>
    </location>
</feature>